<dbReference type="Proteomes" id="UP000721844">
    <property type="component" value="Unassembled WGS sequence"/>
</dbReference>
<dbReference type="InterPro" id="IPR036928">
    <property type="entry name" value="AS_sf"/>
</dbReference>
<dbReference type="GO" id="GO:0003824">
    <property type="term" value="F:catalytic activity"/>
    <property type="evidence" value="ECO:0007669"/>
    <property type="project" value="InterPro"/>
</dbReference>
<dbReference type="InterPro" id="IPR000120">
    <property type="entry name" value="Amidase"/>
</dbReference>
<dbReference type="AlphaFoldDB" id="A0A964E5J4"/>
<dbReference type="RefSeq" id="WP_227309247.1">
    <property type="nucleotide sequence ID" value="NZ_JAESVA010000008.1"/>
</dbReference>
<organism evidence="2 3">
    <name type="scientific">Acidisoma cellulosilyticum</name>
    <dbReference type="NCBI Taxonomy" id="2802395"/>
    <lineage>
        <taxon>Bacteria</taxon>
        <taxon>Pseudomonadati</taxon>
        <taxon>Pseudomonadota</taxon>
        <taxon>Alphaproteobacteria</taxon>
        <taxon>Acetobacterales</taxon>
        <taxon>Acidocellaceae</taxon>
        <taxon>Acidisoma</taxon>
    </lineage>
</organism>
<evidence type="ECO:0000313" key="2">
    <source>
        <dbReference type="EMBL" id="MCB8882584.1"/>
    </source>
</evidence>
<protein>
    <submittedName>
        <fullName evidence="2">Amidase</fullName>
    </submittedName>
</protein>
<reference evidence="2 3" key="1">
    <citation type="journal article" date="2021" name="Microorganisms">
        <title>Acidisoma silvae sp. nov. and Acidisomacellulosilytica sp. nov., Two Acidophilic Bacteria Isolated from Decaying Wood, Hydrolyzing Cellulose and Producing Poly-3-hydroxybutyrate.</title>
        <authorList>
            <person name="Mieszkin S."/>
            <person name="Pouder E."/>
            <person name="Uroz S."/>
            <person name="Simon-Colin C."/>
            <person name="Alain K."/>
        </authorList>
    </citation>
    <scope>NUCLEOTIDE SEQUENCE [LARGE SCALE GENOMIC DNA]</scope>
    <source>
        <strain evidence="2 3">HW T5.17</strain>
    </source>
</reference>
<gene>
    <name evidence="2" type="ORF">ACELLULO517_20225</name>
</gene>
<sequence>MTDLLGLTMRAASEAVRTSAVSPVALVDAYLERIASVDSHIGSYILVLAAEARAAAKRAEAEIAAGRWRGPLHGLPFAVKDNYDTRGIRTCANSRLMMDVIPDRDATVVSRLAAAGAILLGKLNTWEYGTSMGAVYEDLPYPQARNPWDRTRLTGGSSTGAGASVPARTAMFALGSDTGGSVRLPAAACGLQGLKPTFGLVSRHGMLPNCWAFDTVGPLCWNVWDCAVILQAIAGKDPLDPASAGDIDDYTGTIADGVAGLTIGVILDGDCDGVHPDPAILAGLEAAAAMFEAAGARLKPVTMPASFIRYRLAASVINWAESFAIHERDFRDRAALMGQALRDKMMAGLSLPAVDYIAALRDRRVLTEMNAALMSEVDLLLCPGAFHVAPSADDAERITAFTADTAMTPFNMSGHPAITLCSGFDGDGLPTNIQLVGQWFGEAALLRAAYAYEQATPWRARFPEVT</sequence>
<evidence type="ECO:0000313" key="3">
    <source>
        <dbReference type="Proteomes" id="UP000721844"/>
    </source>
</evidence>
<name>A0A964E5J4_9PROT</name>
<accession>A0A964E5J4</accession>
<dbReference type="Gene3D" id="3.90.1300.10">
    <property type="entry name" value="Amidase signature (AS) domain"/>
    <property type="match status" value="1"/>
</dbReference>
<keyword evidence="3" id="KW-1185">Reference proteome</keyword>
<evidence type="ECO:0000259" key="1">
    <source>
        <dbReference type="Pfam" id="PF01425"/>
    </source>
</evidence>
<dbReference type="EMBL" id="JAESVA010000008">
    <property type="protein sequence ID" value="MCB8882584.1"/>
    <property type="molecule type" value="Genomic_DNA"/>
</dbReference>
<dbReference type="PANTHER" id="PTHR11895:SF176">
    <property type="entry name" value="AMIDASE AMID-RELATED"/>
    <property type="match status" value="1"/>
</dbReference>
<feature type="domain" description="Amidase" evidence="1">
    <location>
        <begin position="26"/>
        <end position="446"/>
    </location>
</feature>
<proteinExistence type="predicted"/>
<dbReference type="Pfam" id="PF01425">
    <property type="entry name" value="Amidase"/>
    <property type="match status" value="1"/>
</dbReference>
<dbReference type="InterPro" id="IPR023631">
    <property type="entry name" value="Amidase_dom"/>
</dbReference>
<dbReference type="SUPFAM" id="SSF75304">
    <property type="entry name" value="Amidase signature (AS) enzymes"/>
    <property type="match status" value="1"/>
</dbReference>
<comment type="caution">
    <text evidence="2">The sequence shown here is derived from an EMBL/GenBank/DDBJ whole genome shotgun (WGS) entry which is preliminary data.</text>
</comment>
<dbReference type="PANTHER" id="PTHR11895">
    <property type="entry name" value="TRANSAMIDASE"/>
    <property type="match status" value="1"/>
</dbReference>